<dbReference type="RefSeq" id="WP_115585852.1">
    <property type="nucleotide sequence ID" value="NZ_CP025544.1"/>
</dbReference>
<protein>
    <submittedName>
        <fullName evidence="1">Uncharacterized protein</fullName>
    </submittedName>
</protein>
<dbReference type="Pfam" id="PF13637">
    <property type="entry name" value="Ank_4"/>
    <property type="match status" value="1"/>
</dbReference>
<evidence type="ECO:0000313" key="1">
    <source>
        <dbReference type="EMBL" id="AXK60837.1"/>
    </source>
</evidence>
<sequence>MRKRTTLLLLPLLCHIDIIPQQKSHKKIQKTPQEKYNDFLESNNFYAFYPEDLTQEKQSITRSKPSLYSQYNNLPVPVQDQITSYLQATHFTPLNSEVSNELTLIKTPEHQALVVKNCQNNLQCYLDLLSSSNRDKYAIKNIKNCLRVEYWNRYFAYAQRQNVTTDKYMPPSPICDSALPACNNYFNDICADILYPEDSLEIAALMIACGILIHHDNKPIKKTPLYYPLQNDALPMVQLLMKSGVKSTSGRHKSHRKSLKAAPLIIFAAQCNAIKTIKYLHYLGHDLNEKDSQGYSALDRAYLFERRQAIDLLLSLGAHPDATNRADKKIF</sequence>
<dbReference type="InterPro" id="IPR002110">
    <property type="entry name" value="Ankyrin_rpt"/>
</dbReference>
<accession>A0A345ZC20</accession>
<dbReference type="Gene3D" id="1.25.40.20">
    <property type="entry name" value="Ankyrin repeat-containing domain"/>
    <property type="match status" value="1"/>
</dbReference>
<dbReference type="SUPFAM" id="SSF48403">
    <property type="entry name" value="Ankyrin repeat"/>
    <property type="match status" value="1"/>
</dbReference>
<proteinExistence type="predicted"/>
<dbReference type="KEGG" id="cdes:C0J27_03775"/>
<dbReference type="AlphaFoldDB" id="A0A345ZC20"/>
<dbReference type="Proteomes" id="UP000254834">
    <property type="component" value="Chromosome"/>
</dbReference>
<evidence type="ECO:0000313" key="2">
    <source>
        <dbReference type="Proteomes" id="UP000254834"/>
    </source>
</evidence>
<dbReference type="EMBL" id="CP025544">
    <property type="protein sequence ID" value="AXK60837.1"/>
    <property type="molecule type" value="Genomic_DNA"/>
</dbReference>
<keyword evidence="2" id="KW-1185">Reference proteome</keyword>
<organism evidence="1 2">
    <name type="scientific">Candidatus Chromulinivorax destructor</name>
    <dbReference type="NCBI Taxonomy" id="2066483"/>
    <lineage>
        <taxon>Bacteria</taxon>
        <taxon>Candidatus Babelota</taxon>
        <taxon>Candidatus Babeliae</taxon>
        <taxon>Candidatus Babeliales</taxon>
        <taxon>Candidatus Chromulinivoraceae</taxon>
        <taxon>Candidatus Chromulinivorax</taxon>
    </lineage>
</organism>
<gene>
    <name evidence="1" type="ORF">C0J27_03775</name>
</gene>
<name>A0A345ZC20_9BACT</name>
<reference evidence="1 2" key="1">
    <citation type="submission" date="2017-12" db="EMBL/GenBank/DDBJ databases">
        <title>Chromulinavorax destructans is a abundant pathogen of dominant heterotrophic picoflagllates.</title>
        <authorList>
            <person name="Deeg C.M."/>
            <person name="Zimmer M."/>
            <person name="Suttle C.A."/>
        </authorList>
    </citation>
    <scope>NUCLEOTIDE SEQUENCE [LARGE SCALE GENOMIC DNA]</scope>
    <source>
        <strain evidence="1 2">SeV1</strain>
    </source>
</reference>
<dbReference type="InterPro" id="IPR036770">
    <property type="entry name" value="Ankyrin_rpt-contain_sf"/>
</dbReference>